<evidence type="ECO:0000313" key="1">
    <source>
        <dbReference type="EMBL" id="MBC3831434.1"/>
    </source>
</evidence>
<sequence length="319" mass="34336">MYNSNTLPDLSTALVHEPAQTSPAAPTTTLGPLEYFIGTWTNKLTDTDGLPYSYNVMPLPQVDPSSPTGYILKNFAYYEELTFSAIHGGAPNRGGLGTQNCNVLLYEQRVYFAEGPNKNALVHAENGSLLFINDQPQILGPYGNGDQAGIGNRTISNSVPPTQQFNIIKQVSVPHGNSILAAGTYQKQAGAPIIPALSTLPEGVVTTQYSQMDPVANPNPSYTLNPNQALADALLTAPVTAFFTLQVSSKNGGGAVTNIGFEQQHANVEMYSCTYWLEALNNAAEFTQLQYSQTILMRLPIGDGFVDFPHVTSNTLTKT</sequence>
<accession>A0ABR6XPM1</accession>
<reference evidence="1 2" key="1">
    <citation type="submission" date="2020-08" db="EMBL/GenBank/DDBJ databases">
        <title>Novel species isolated from subtropical streams in China.</title>
        <authorList>
            <person name="Lu H."/>
        </authorList>
    </citation>
    <scope>NUCLEOTIDE SEQUENCE [LARGE SCALE GENOMIC DNA]</scope>
    <source>
        <strain evidence="1 2">KCTC 52442</strain>
    </source>
</reference>
<dbReference type="NCBIfam" id="NF040572">
    <property type="entry name" value="heme_bind_FMP"/>
    <property type="match status" value="1"/>
</dbReference>
<dbReference type="SUPFAM" id="SSF50814">
    <property type="entry name" value="Lipocalins"/>
    <property type="match status" value="1"/>
</dbReference>
<proteinExistence type="predicted"/>
<dbReference type="InterPro" id="IPR012674">
    <property type="entry name" value="Calycin"/>
</dbReference>
<protein>
    <submittedName>
        <fullName evidence="1">Uncharacterized protein</fullName>
    </submittedName>
</protein>
<dbReference type="Proteomes" id="UP000643610">
    <property type="component" value="Unassembled WGS sequence"/>
</dbReference>
<dbReference type="InterPro" id="IPR047975">
    <property type="entry name" value="Heme_bind_FMP"/>
</dbReference>
<evidence type="ECO:0000313" key="2">
    <source>
        <dbReference type="Proteomes" id="UP000643610"/>
    </source>
</evidence>
<dbReference type="EMBL" id="JACOFU010000002">
    <property type="protein sequence ID" value="MBC3831434.1"/>
    <property type="molecule type" value="Genomic_DNA"/>
</dbReference>
<organism evidence="1 2">
    <name type="scientific">Undibacterium amnicola</name>
    <dbReference type="NCBI Taxonomy" id="1834038"/>
    <lineage>
        <taxon>Bacteria</taxon>
        <taxon>Pseudomonadati</taxon>
        <taxon>Pseudomonadota</taxon>
        <taxon>Betaproteobacteria</taxon>
        <taxon>Burkholderiales</taxon>
        <taxon>Oxalobacteraceae</taxon>
        <taxon>Undibacterium</taxon>
    </lineage>
</organism>
<keyword evidence="2" id="KW-1185">Reference proteome</keyword>
<name>A0ABR6XPM1_9BURK</name>
<comment type="caution">
    <text evidence="1">The sequence shown here is derived from an EMBL/GenBank/DDBJ whole genome shotgun (WGS) entry which is preliminary data.</text>
</comment>
<gene>
    <name evidence="1" type="ORF">H8K33_07930</name>
</gene>